<feature type="transmembrane region" description="Helical" evidence="1">
    <location>
        <begin position="205"/>
        <end position="235"/>
    </location>
</feature>
<feature type="transmembrane region" description="Helical" evidence="1">
    <location>
        <begin position="173"/>
        <end position="193"/>
    </location>
</feature>
<feature type="transmembrane region" description="Helical" evidence="1">
    <location>
        <begin position="440"/>
        <end position="461"/>
    </location>
</feature>
<evidence type="ECO:0000313" key="2">
    <source>
        <dbReference type="EMBL" id="PIY69301.1"/>
    </source>
</evidence>
<dbReference type="Proteomes" id="UP000230108">
    <property type="component" value="Unassembled WGS sequence"/>
</dbReference>
<feature type="transmembrane region" description="Helical" evidence="1">
    <location>
        <begin position="304"/>
        <end position="322"/>
    </location>
</feature>
<name>A0A2M7QDK7_9BACT</name>
<feature type="transmembrane region" description="Helical" evidence="1">
    <location>
        <begin position="350"/>
        <end position="370"/>
    </location>
</feature>
<gene>
    <name evidence="2" type="ORF">COY90_01425</name>
</gene>
<reference evidence="3" key="1">
    <citation type="submission" date="2017-09" db="EMBL/GenBank/DDBJ databases">
        <title>Depth-based differentiation of microbial function through sediment-hosted aquifers and enrichment of novel symbionts in the deep terrestrial subsurface.</title>
        <authorList>
            <person name="Probst A.J."/>
            <person name="Ladd B."/>
            <person name="Jarett J.K."/>
            <person name="Geller-Mcgrath D.E."/>
            <person name="Sieber C.M.K."/>
            <person name="Emerson J.B."/>
            <person name="Anantharaman K."/>
            <person name="Thomas B.C."/>
            <person name="Malmstrom R."/>
            <person name="Stieglmeier M."/>
            <person name="Klingl A."/>
            <person name="Woyke T."/>
            <person name="Ryan C.M."/>
            <person name="Banfield J.F."/>
        </authorList>
    </citation>
    <scope>NUCLEOTIDE SEQUENCE [LARGE SCALE GENOMIC DNA]</scope>
</reference>
<dbReference type="EMBL" id="PFLF01000036">
    <property type="protein sequence ID" value="PIY69301.1"/>
    <property type="molecule type" value="Genomic_DNA"/>
</dbReference>
<evidence type="ECO:0008006" key="4">
    <source>
        <dbReference type="Google" id="ProtNLM"/>
    </source>
</evidence>
<evidence type="ECO:0000313" key="3">
    <source>
        <dbReference type="Proteomes" id="UP000230108"/>
    </source>
</evidence>
<feature type="transmembrane region" description="Helical" evidence="1">
    <location>
        <begin position="503"/>
        <end position="522"/>
    </location>
</feature>
<feature type="transmembrane region" description="Helical" evidence="1">
    <location>
        <begin position="12"/>
        <end position="34"/>
    </location>
</feature>
<feature type="transmembrane region" description="Helical" evidence="1">
    <location>
        <begin position="255"/>
        <end position="278"/>
    </location>
</feature>
<protein>
    <recommendedName>
        <fullName evidence="4">Glycosyltransferase RgtA/B/C/D-like domain-containing protein</fullName>
    </recommendedName>
</protein>
<dbReference type="AlphaFoldDB" id="A0A2M7QDK7"/>
<keyword evidence="1" id="KW-0472">Membrane</keyword>
<feature type="transmembrane region" description="Helical" evidence="1">
    <location>
        <begin position="81"/>
        <end position="100"/>
    </location>
</feature>
<feature type="transmembrane region" description="Helical" evidence="1">
    <location>
        <begin position="382"/>
        <end position="400"/>
    </location>
</feature>
<keyword evidence="1" id="KW-1133">Transmembrane helix</keyword>
<feature type="transmembrane region" description="Helical" evidence="1">
    <location>
        <begin position="151"/>
        <end position="167"/>
    </location>
</feature>
<proteinExistence type="predicted"/>
<evidence type="ECO:0000256" key="1">
    <source>
        <dbReference type="SAM" id="Phobius"/>
    </source>
</evidence>
<feature type="transmembrane region" description="Helical" evidence="1">
    <location>
        <begin position="120"/>
        <end position="139"/>
    </location>
</feature>
<keyword evidence="1" id="KW-0812">Transmembrane</keyword>
<feature type="transmembrane region" description="Helical" evidence="1">
    <location>
        <begin position="412"/>
        <end position="428"/>
    </location>
</feature>
<accession>A0A2M7QDK7</accession>
<organism evidence="2 3">
    <name type="scientific">Candidatus Roizmanbacteria bacterium CG_4_10_14_0_8_um_filter_39_9</name>
    <dbReference type="NCBI Taxonomy" id="1974829"/>
    <lineage>
        <taxon>Bacteria</taxon>
        <taxon>Candidatus Roizmaniibacteriota</taxon>
    </lineage>
</organism>
<comment type="caution">
    <text evidence="2">The sequence shown here is derived from an EMBL/GenBank/DDBJ whole genome shotgun (WGS) entry which is preliminary data.</text>
</comment>
<sequence>MKKILAETYKKTIVPFLLFTFIFTAYFSSSVGLINSGDTPQYFTTEALINNHNLDLRPFESDPHFFVWPDYFMINDQKLSFRGYMLSILMIPIHLLARYISPLFSYKNFATEVVVPHFKYELAVGSFFTILSASGLFFIWKSIVDITKKKYIAHIIIFITAFGSYIWKYAAYYSRHGMTVFILGLCTYSFIKMQYHDRWKHVAKLTFFLCWAISFGIDTILFISLTVIIISIYGYKLFVRKHILFKKSSLDMLKIIPPAFSIAVILICVILNLNAYWYNSIQSNQMPQSSFYFSNVAQKNRFKVILSAPIFPTLSTVLFNAGKINSVNFQNFDHLPDSIARANSLSYAKIYNFFGLFVISPILLFSVYALCFKRNIIENKALMFTLLMFLLNIIGNAKYYVFWGGNQYDIRYFYPYSILLAIPLALTIKNAMASTWFIKLSFVFILGSLSLFSIFMGWLGVINMFKPALTGERRIWMDLYDFRTDYRLYSPTEYINATFMNRANAWISVIFCILCYATYLLYKISRIKHKAR</sequence>